<keyword evidence="5" id="KW-1185">Reference proteome</keyword>
<dbReference type="Proteomes" id="UP000443070">
    <property type="component" value="Unassembled WGS sequence"/>
</dbReference>
<evidence type="ECO:0000259" key="1">
    <source>
        <dbReference type="Pfam" id="PF13192"/>
    </source>
</evidence>
<accession>A0A3G9GR05</accession>
<evidence type="ECO:0000313" key="2">
    <source>
        <dbReference type="EMBL" id="CDB46264.1"/>
    </source>
</evidence>
<dbReference type="RefSeq" id="WP_021718221.1">
    <property type="nucleotide sequence ID" value="NZ_AP019004.1"/>
</dbReference>
<protein>
    <submittedName>
        <fullName evidence="2">Redox-active disulfide protein 2 family protein</fullName>
    </submittedName>
    <submittedName>
        <fullName evidence="3">Thioredoxin family protein</fullName>
    </submittedName>
</protein>
<dbReference type="Pfam" id="PF13192">
    <property type="entry name" value="Thioredoxin_3"/>
    <property type="match status" value="1"/>
</dbReference>
<dbReference type="EMBL" id="WNBW01000005">
    <property type="protein sequence ID" value="MTU04261.1"/>
    <property type="molecule type" value="Genomic_DNA"/>
</dbReference>
<dbReference type="PANTHER" id="PTHR36450">
    <property type="entry name" value="THIOREDOXIN"/>
    <property type="match status" value="1"/>
</dbReference>
<dbReference type="SUPFAM" id="SSF52833">
    <property type="entry name" value="Thioredoxin-like"/>
    <property type="match status" value="1"/>
</dbReference>
<dbReference type="PANTHER" id="PTHR36450:SF1">
    <property type="entry name" value="THIOREDOXIN"/>
    <property type="match status" value="1"/>
</dbReference>
<dbReference type="Proteomes" id="UP000484547">
    <property type="component" value="Unassembled WGS sequence"/>
</dbReference>
<evidence type="ECO:0000313" key="6">
    <source>
        <dbReference type="Proteomes" id="UP000484547"/>
    </source>
</evidence>
<evidence type="ECO:0000313" key="3">
    <source>
        <dbReference type="EMBL" id="MTT76197.1"/>
    </source>
</evidence>
<dbReference type="InterPro" id="IPR012336">
    <property type="entry name" value="Thioredoxin-like_fold"/>
</dbReference>
<dbReference type="GeneID" id="49406531"/>
<dbReference type="InterPro" id="IPR005243">
    <property type="entry name" value="THIRX-like_proc"/>
</dbReference>
<dbReference type="AlphaFoldDB" id="A0A3G9GR05"/>
<comment type="caution">
    <text evidence="2">The sequence shown here is derived from an EMBL/GenBank/DDBJ whole genome shotgun (WGS) entry which is preliminary data.</text>
</comment>
<name>A0A3G9GR05_9FIRM</name>
<evidence type="ECO:0000313" key="5">
    <source>
        <dbReference type="Proteomes" id="UP000443070"/>
    </source>
</evidence>
<gene>
    <name evidence="2" type="ORF">BN533_01321</name>
    <name evidence="3" type="ORF">GMD11_07965</name>
    <name evidence="4" type="ORF">GMD18_07620</name>
</gene>
<evidence type="ECO:0000313" key="4">
    <source>
        <dbReference type="EMBL" id="MTU04261.1"/>
    </source>
</evidence>
<dbReference type="EMBL" id="WNBM01000005">
    <property type="protein sequence ID" value="MTT76197.1"/>
    <property type="molecule type" value="Genomic_DNA"/>
</dbReference>
<dbReference type="Gene3D" id="3.40.30.10">
    <property type="entry name" value="Glutaredoxin"/>
    <property type="match status" value="1"/>
</dbReference>
<dbReference type="OrthoDB" id="9800630at2"/>
<feature type="domain" description="Thioredoxin-like fold" evidence="1">
    <location>
        <begin position="1"/>
        <end position="75"/>
    </location>
</feature>
<proteinExistence type="predicted"/>
<reference evidence="5 6" key="2">
    <citation type="journal article" date="2019" name="Nat. Med.">
        <title>A library of human gut bacterial isolates paired with longitudinal multiomics data enables mechanistic microbiome research.</title>
        <authorList>
            <person name="Poyet M."/>
            <person name="Groussin M."/>
            <person name="Gibbons S.M."/>
            <person name="Avila-Pacheco J."/>
            <person name="Jiang X."/>
            <person name="Kearney S.M."/>
            <person name="Perrotta A.R."/>
            <person name="Berdy B."/>
            <person name="Zhao S."/>
            <person name="Lieberman T.D."/>
            <person name="Swanson P.K."/>
            <person name="Smith M."/>
            <person name="Roesemann S."/>
            <person name="Alexander J.E."/>
            <person name="Rich S.A."/>
            <person name="Livny J."/>
            <person name="Vlamakis H."/>
            <person name="Clish C."/>
            <person name="Bullock K."/>
            <person name="Deik A."/>
            <person name="Scott J."/>
            <person name="Pierce K.A."/>
            <person name="Xavier R.J."/>
            <person name="Alm E.J."/>
        </authorList>
    </citation>
    <scope>NUCLEOTIDE SEQUENCE [LARGE SCALE GENOMIC DNA]</scope>
    <source>
        <strain evidence="3 6">BIOML-A13</strain>
        <strain evidence="4 5">BIOML-A3</strain>
    </source>
</reference>
<dbReference type="EMBL" id="CBDS010000079">
    <property type="protein sequence ID" value="CDB46264.1"/>
    <property type="molecule type" value="Genomic_DNA"/>
</dbReference>
<sequence>MHIKVLGPMTKQCELLLQNAAIAAKKLKCHAEFERVNDLRRVVAYGVMALPALVIDEKVVAGGSVLPVEEIMEIIRHLN</sequence>
<organism evidence="2">
    <name type="scientific">Phascolarctobacterium faecium</name>
    <dbReference type="NCBI Taxonomy" id="33025"/>
    <lineage>
        <taxon>Bacteria</taxon>
        <taxon>Bacillati</taxon>
        <taxon>Bacillota</taxon>
        <taxon>Negativicutes</taxon>
        <taxon>Acidaminococcales</taxon>
        <taxon>Acidaminococcaceae</taxon>
        <taxon>Phascolarctobacterium</taxon>
    </lineage>
</organism>
<dbReference type="InterPro" id="IPR036249">
    <property type="entry name" value="Thioredoxin-like_sf"/>
</dbReference>
<dbReference type="NCBIfam" id="TIGR00412">
    <property type="entry name" value="redox_disulf_2"/>
    <property type="match status" value="1"/>
</dbReference>
<accession>R6II72</accession>
<reference evidence="2" key="1">
    <citation type="submission" date="2012-11" db="EMBL/GenBank/DDBJ databases">
        <title>Dependencies among metagenomic species, viruses, plasmids and units of genetic variation.</title>
        <authorList>
            <person name="Nielsen H.B."/>
            <person name="Almeida M."/>
            <person name="Juncker A.S."/>
            <person name="Rasmussen S."/>
            <person name="Li J."/>
            <person name="Sunagawa S."/>
            <person name="Plichta D."/>
            <person name="Gautier L."/>
            <person name="Le Chatelier E."/>
            <person name="Peletier E."/>
            <person name="Bonde I."/>
            <person name="Nielsen T."/>
            <person name="Manichanh C."/>
            <person name="Arumugam M."/>
            <person name="Batto J."/>
            <person name="Santos M.B.Q.D."/>
            <person name="Blom N."/>
            <person name="Borruel N."/>
            <person name="Burgdorf K.S."/>
            <person name="Boumezbeur F."/>
            <person name="Casellas F."/>
            <person name="Dore J."/>
            <person name="Guarner F."/>
            <person name="Hansen T."/>
            <person name="Hildebrand F."/>
            <person name="Kaas R.S."/>
            <person name="Kennedy S."/>
            <person name="Kristiansen K."/>
            <person name="Kultima J.R."/>
            <person name="Leonard P."/>
            <person name="Levenez F."/>
            <person name="Lund O."/>
            <person name="Moumen B."/>
            <person name="Le Paslier D."/>
            <person name="Pons N."/>
            <person name="Pedersen O."/>
            <person name="Prifti E."/>
            <person name="Qin J."/>
            <person name="Raes J."/>
            <person name="Tap J."/>
            <person name="Tims S."/>
            <person name="Ussery D.W."/>
            <person name="Yamada T."/>
            <person name="MetaHit consortium"/>
            <person name="Renault P."/>
            <person name="Sicheritz-Ponten T."/>
            <person name="Bork P."/>
            <person name="Wang J."/>
            <person name="Brunak S."/>
            <person name="Ehrlich S.D."/>
        </authorList>
    </citation>
    <scope>NUCLEOTIDE SEQUENCE [LARGE SCALE GENOMIC DNA]</scope>
</reference>